<comment type="caution">
    <text evidence="2">The sequence shown here is derived from an EMBL/GenBank/DDBJ whole genome shotgun (WGS) entry which is preliminary data.</text>
</comment>
<gene>
    <name evidence="2" type="ORF">EYF80_048351</name>
</gene>
<feature type="region of interest" description="Disordered" evidence="1">
    <location>
        <begin position="130"/>
        <end position="188"/>
    </location>
</feature>
<sequence>MRWMAPISRAMRRSSTPSSVVSGVLLNSARSTWNGSVGNTLAEGDCRMRRNRPKAASEWAGMGDMVCTEDAAAEDDWDGCLLMGGGSAAMDSGASYTSSPDCSMVTHSNWSLSLGFSCVAEGTTGALTCGTSRGHVSRRTGSTRQADGGRQDRGNAAGSPWGQPTPKGEEDSLHTGDRTHNATNSRPF</sequence>
<evidence type="ECO:0000313" key="3">
    <source>
        <dbReference type="Proteomes" id="UP000314294"/>
    </source>
</evidence>
<proteinExistence type="predicted"/>
<keyword evidence="3" id="KW-1185">Reference proteome</keyword>
<dbReference type="EMBL" id="SRLO01001104">
    <property type="protein sequence ID" value="TNN41493.1"/>
    <property type="molecule type" value="Genomic_DNA"/>
</dbReference>
<reference evidence="2 3" key="1">
    <citation type="submission" date="2019-03" db="EMBL/GenBank/DDBJ databases">
        <title>First draft genome of Liparis tanakae, snailfish: a comprehensive survey of snailfish specific genes.</title>
        <authorList>
            <person name="Kim W."/>
            <person name="Song I."/>
            <person name="Jeong J.-H."/>
            <person name="Kim D."/>
            <person name="Kim S."/>
            <person name="Ryu S."/>
            <person name="Song J.Y."/>
            <person name="Lee S.K."/>
        </authorList>
    </citation>
    <scope>NUCLEOTIDE SEQUENCE [LARGE SCALE GENOMIC DNA]</scope>
    <source>
        <tissue evidence="2">Muscle</tissue>
    </source>
</reference>
<evidence type="ECO:0000313" key="2">
    <source>
        <dbReference type="EMBL" id="TNN41493.1"/>
    </source>
</evidence>
<name>A0A4Z2FL64_9TELE</name>
<dbReference type="AlphaFoldDB" id="A0A4Z2FL64"/>
<dbReference type="Proteomes" id="UP000314294">
    <property type="component" value="Unassembled WGS sequence"/>
</dbReference>
<evidence type="ECO:0000256" key="1">
    <source>
        <dbReference type="SAM" id="MobiDB-lite"/>
    </source>
</evidence>
<organism evidence="2 3">
    <name type="scientific">Liparis tanakae</name>
    <name type="common">Tanaka's snailfish</name>
    <dbReference type="NCBI Taxonomy" id="230148"/>
    <lineage>
        <taxon>Eukaryota</taxon>
        <taxon>Metazoa</taxon>
        <taxon>Chordata</taxon>
        <taxon>Craniata</taxon>
        <taxon>Vertebrata</taxon>
        <taxon>Euteleostomi</taxon>
        <taxon>Actinopterygii</taxon>
        <taxon>Neopterygii</taxon>
        <taxon>Teleostei</taxon>
        <taxon>Neoteleostei</taxon>
        <taxon>Acanthomorphata</taxon>
        <taxon>Eupercaria</taxon>
        <taxon>Perciformes</taxon>
        <taxon>Cottioidei</taxon>
        <taxon>Cottales</taxon>
        <taxon>Liparidae</taxon>
        <taxon>Liparis</taxon>
    </lineage>
</organism>
<feature type="compositionally biased region" description="Basic and acidic residues" evidence="1">
    <location>
        <begin position="167"/>
        <end position="180"/>
    </location>
</feature>
<accession>A0A4Z2FL64</accession>
<protein>
    <submittedName>
        <fullName evidence="2">Uncharacterized protein</fullName>
    </submittedName>
</protein>